<evidence type="ECO:0000313" key="2">
    <source>
        <dbReference type="Proteomes" id="UP000436694"/>
    </source>
</evidence>
<reference evidence="1 2" key="1">
    <citation type="submission" date="2019-10" db="EMBL/GenBank/DDBJ databases">
        <title>Epibacterium sp. nov., isolated from seawater.</title>
        <authorList>
            <person name="Zhang X."/>
            <person name="Li N."/>
        </authorList>
    </citation>
    <scope>NUCLEOTIDE SEQUENCE [LARGE SCALE GENOMIC DNA]</scope>
    <source>
        <strain evidence="1 2">SM1969</strain>
    </source>
</reference>
<comment type="caution">
    <text evidence="1">The sequence shown here is derived from an EMBL/GenBank/DDBJ whole genome shotgun (WGS) entry which is preliminary data.</text>
</comment>
<dbReference type="AlphaFoldDB" id="A0A844AK25"/>
<proteinExistence type="predicted"/>
<name>A0A844AK25_9RHOB</name>
<gene>
    <name evidence="1" type="ORF">GG681_01535</name>
</gene>
<dbReference type="Proteomes" id="UP000436694">
    <property type="component" value="Unassembled WGS sequence"/>
</dbReference>
<organism evidence="1 2">
    <name type="scientific">Tritonibacter aquimaris</name>
    <dbReference type="NCBI Taxonomy" id="2663379"/>
    <lineage>
        <taxon>Bacteria</taxon>
        <taxon>Pseudomonadati</taxon>
        <taxon>Pseudomonadota</taxon>
        <taxon>Alphaproteobacteria</taxon>
        <taxon>Rhodobacterales</taxon>
        <taxon>Paracoccaceae</taxon>
        <taxon>Tritonibacter</taxon>
    </lineage>
</organism>
<sequence length="170" mass="19166">MVVLCVAQVQSAAAYSDIVRFAGRYSGSAEVEHPEGHMETRNMFVEIRTSGKGFWLKWTTQREHPSGKVKTKSYDVLFEPSGRGDTFSAAMRQNVFGHAVPLDPLKGEPYVWGRLVDDTLTVFSLFIGENGDYEIQQYDRTLVEGGLQLHFSSHRNGFARVEANSFLKRD</sequence>
<accession>A0A844AK25</accession>
<protein>
    <submittedName>
        <fullName evidence="1">Uncharacterized protein</fullName>
    </submittedName>
</protein>
<dbReference type="EMBL" id="WIXK01000001">
    <property type="protein sequence ID" value="MQY41309.1"/>
    <property type="molecule type" value="Genomic_DNA"/>
</dbReference>
<keyword evidence="2" id="KW-1185">Reference proteome</keyword>
<evidence type="ECO:0000313" key="1">
    <source>
        <dbReference type="EMBL" id="MQY41309.1"/>
    </source>
</evidence>